<accession>A0A0A9G9V3</accession>
<sequence length="54" mass="6303">MLDTWESAVLAVKMEVYSIKYIGQRDVIIREKFQKATAVCHYSLAILQSIQNYH</sequence>
<feature type="domain" description="DUF7046" evidence="1">
    <location>
        <begin position="2"/>
        <end position="39"/>
    </location>
</feature>
<protein>
    <recommendedName>
        <fullName evidence="1">DUF7046 domain-containing protein</fullName>
    </recommendedName>
</protein>
<dbReference type="AlphaFoldDB" id="A0A0A9G9V3"/>
<evidence type="ECO:0000259" key="1">
    <source>
        <dbReference type="Pfam" id="PF23080"/>
    </source>
</evidence>
<evidence type="ECO:0000313" key="2">
    <source>
        <dbReference type="EMBL" id="JAE19331.1"/>
    </source>
</evidence>
<dbReference type="Pfam" id="PF23080">
    <property type="entry name" value="DUF7046"/>
    <property type="match status" value="1"/>
</dbReference>
<reference evidence="2" key="1">
    <citation type="submission" date="2014-09" db="EMBL/GenBank/DDBJ databases">
        <authorList>
            <person name="Magalhaes I.L.F."/>
            <person name="Oliveira U."/>
            <person name="Santos F.R."/>
            <person name="Vidigal T.H.D.A."/>
            <person name="Brescovit A.D."/>
            <person name="Santos A.J."/>
        </authorList>
    </citation>
    <scope>NUCLEOTIDE SEQUENCE</scope>
    <source>
        <tissue evidence="2">Shoot tissue taken approximately 20 cm above the soil surface</tissue>
    </source>
</reference>
<name>A0A0A9G9V3_ARUDO</name>
<organism evidence="2">
    <name type="scientific">Arundo donax</name>
    <name type="common">Giant reed</name>
    <name type="synonym">Donax arundinaceus</name>
    <dbReference type="NCBI Taxonomy" id="35708"/>
    <lineage>
        <taxon>Eukaryota</taxon>
        <taxon>Viridiplantae</taxon>
        <taxon>Streptophyta</taxon>
        <taxon>Embryophyta</taxon>
        <taxon>Tracheophyta</taxon>
        <taxon>Spermatophyta</taxon>
        <taxon>Magnoliopsida</taxon>
        <taxon>Liliopsida</taxon>
        <taxon>Poales</taxon>
        <taxon>Poaceae</taxon>
        <taxon>PACMAD clade</taxon>
        <taxon>Arundinoideae</taxon>
        <taxon>Arundineae</taxon>
        <taxon>Arundo</taxon>
    </lineage>
</organism>
<dbReference type="InterPro" id="IPR055474">
    <property type="entry name" value="DUF7046"/>
</dbReference>
<proteinExistence type="predicted"/>
<dbReference type="EMBL" id="GBRH01178565">
    <property type="protein sequence ID" value="JAE19331.1"/>
    <property type="molecule type" value="Transcribed_RNA"/>
</dbReference>
<reference evidence="2" key="2">
    <citation type="journal article" date="2015" name="Data Brief">
        <title>Shoot transcriptome of the giant reed, Arundo donax.</title>
        <authorList>
            <person name="Barrero R.A."/>
            <person name="Guerrero F.D."/>
            <person name="Moolhuijzen P."/>
            <person name="Goolsby J.A."/>
            <person name="Tidwell J."/>
            <person name="Bellgard S.E."/>
            <person name="Bellgard M.I."/>
        </authorList>
    </citation>
    <scope>NUCLEOTIDE SEQUENCE</scope>
    <source>
        <tissue evidence="2">Shoot tissue taken approximately 20 cm above the soil surface</tissue>
    </source>
</reference>